<dbReference type="PANTHER" id="PTHR41368">
    <property type="entry name" value="PROTEIN YGHO"/>
    <property type="match status" value="1"/>
</dbReference>
<accession>A0A2W5GW20</accession>
<gene>
    <name evidence="1" type="ORF">DI598_06495</name>
</gene>
<evidence type="ECO:0000313" key="2">
    <source>
        <dbReference type="Proteomes" id="UP000249645"/>
    </source>
</evidence>
<dbReference type="AlphaFoldDB" id="A0A2W5GW20"/>
<dbReference type="SUPFAM" id="SSF55729">
    <property type="entry name" value="Acyl-CoA N-acyltransferases (Nat)"/>
    <property type="match status" value="1"/>
</dbReference>
<protein>
    <recommendedName>
        <fullName evidence="3">N-acetyltransferase domain-containing protein</fullName>
    </recommendedName>
</protein>
<reference evidence="1 2" key="1">
    <citation type="submission" date="2017-11" db="EMBL/GenBank/DDBJ databases">
        <title>Infants hospitalized years apart are colonized by the same room-sourced microbial strains.</title>
        <authorList>
            <person name="Brooks B."/>
            <person name="Olm M.R."/>
            <person name="Firek B.A."/>
            <person name="Baker R."/>
            <person name="Thomas B.C."/>
            <person name="Morowitz M.J."/>
            <person name="Banfield J.F."/>
        </authorList>
    </citation>
    <scope>NUCLEOTIDE SEQUENCE [LARGE SCALE GENOMIC DNA]</scope>
    <source>
        <strain evidence="1">S2_009_000_R2_76</strain>
    </source>
</reference>
<evidence type="ECO:0008006" key="3">
    <source>
        <dbReference type="Google" id="ProtNLM"/>
    </source>
</evidence>
<sequence length="391" mass="46553">MRIIEVNNSEKAKAFLAINVSLNKNNPYYIQPLDSEIEAVFDAQKNKHFKYGKIIRWILQDDNNHTIGRIAAFTYSKYKNYGTDFPVGGVGFFDCVDNQEAANILFETAKNWLKEQGMDAMDGPINFGDRDKWWGLMVEGFDNEPYYGMSFNPSYYHKLFENYGFQNYYNQYYFYMGIEYQLPERFKERHDRFENKKEYSAKHLDINQLEKFATDFSIVYNAAWAQHNENKTITSSDVMKLFKQLKPIIDPKIIWFAYFKDEPIAMWINIPDINQYFKHFKGKLGIWQKIRLLYLKKTKKCHRFTGIAFGVVPKYQALGVDSFMIYEGAKLIQSESQYKHYEMGWTSEWNPKMLNIYQSLGSYKSRTMVTYRYIFDGKHPFEKHPEIQYTK</sequence>
<comment type="caution">
    <text evidence="1">The sequence shown here is derived from an EMBL/GenBank/DDBJ whole genome shotgun (WGS) entry which is preliminary data.</text>
</comment>
<dbReference type="InterPro" id="IPR016181">
    <property type="entry name" value="Acyl_CoA_acyltransferase"/>
</dbReference>
<dbReference type="Proteomes" id="UP000249645">
    <property type="component" value="Unassembled WGS sequence"/>
</dbReference>
<dbReference type="EMBL" id="QFOI01000084">
    <property type="protein sequence ID" value="PZP50046.1"/>
    <property type="molecule type" value="Genomic_DNA"/>
</dbReference>
<name>A0A2W5GW20_9SPHI</name>
<organism evidence="1 2">
    <name type="scientific">Pseudopedobacter saltans</name>
    <dbReference type="NCBI Taxonomy" id="151895"/>
    <lineage>
        <taxon>Bacteria</taxon>
        <taxon>Pseudomonadati</taxon>
        <taxon>Bacteroidota</taxon>
        <taxon>Sphingobacteriia</taxon>
        <taxon>Sphingobacteriales</taxon>
        <taxon>Sphingobacteriaceae</taxon>
        <taxon>Pseudopedobacter</taxon>
    </lineage>
</organism>
<dbReference type="InterPro" id="IPR039968">
    <property type="entry name" value="BcerS-like"/>
</dbReference>
<proteinExistence type="predicted"/>
<evidence type="ECO:0000313" key="1">
    <source>
        <dbReference type="EMBL" id="PZP50046.1"/>
    </source>
</evidence>
<dbReference type="PANTHER" id="PTHR41368:SF1">
    <property type="entry name" value="PROTEIN YGHO"/>
    <property type="match status" value="1"/>
</dbReference>